<sequence length="105" mass="11427">MNNWLEIVALEEIPVLGSRVVETDTVNIAVFRGKEDTVFAIKDQCPHKQGPLSQGIMHGDSVTCPLHNWKISLVSGEALGADEGCTNVYETKVEDGKVFLKSPSS</sequence>
<accession>A0A4R1F469</accession>
<dbReference type="Gene3D" id="2.102.10.10">
    <property type="entry name" value="Rieske [2Fe-2S] iron-sulphur domain"/>
    <property type="match status" value="1"/>
</dbReference>
<dbReference type="GO" id="GO:0051537">
    <property type="term" value="F:2 iron, 2 sulfur cluster binding"/>
    <property type="evidence" value="ECO:0007669"/>
    <property type="project" value="UniProtKB-KW"/>
</dbReference>
<name>A0A4R1F469_9GAMM</name>
<dbReference type="PROSITE" id="PS51296">
    <property type="entry name" value="RIESKE"/>
    <property type="match status" value="1"/>
</dbReference>
<dbReference type="EMBL" id="SMFQ01000002">
    <property type="protein sequence ID" value="TCJ89076.1"/>
    <property type="molecule type" value="Genomic_DNA"/>
</dbReference>
<keyword evidence="9" id="KW-1185">Reference proteome</keyword>
<dbReference type="InterPro" id="IPR017941">
    <property type="entry name" value="Rieske_2Fe-2S"/>
</dbReference>
<keyword evidence="2" id="KW-0479">Metal-binding</keyword>
<dbReference type="AlphaFoldDB" id="A0A4R1F469"/>
<keyword evidence="1" id="KW-0001">2Fe-2S</keyword>
<dbReference type="GO" id="GO:0046872">
    <property type="term" value="F:metal ion binding"/>
    <property type="evidence" value="ECO:0007669"/>
    <property type="project" value="UniProtKB-KW"/>
</dbReference>
<organism evidence="8 9">
    <name type="scientific">Cocleimonas flava</name>
    <dbReference type="NCBI Taxonomy" id="634765"/>
    <lineage>
        <taxon>Bacteria</taxon>
        <taxon>Pseudomonadati</taxon>
        <taxon>Pseudomonadota</taxon>
        <taxon>Gammaproteobacteria</taxon>
        <taxon>Thiotrichales</taxon>
        <taxon>Thiotrichaceae</taxon>
        <taxon>Cocleimonas</taxon>
    </lineage>
</organism>
<comment type="caution">
    <text evidence="8">The sequence shown here is derived from an EMBL/GenBank/DDBJ whole genome shotgun (WGS) entry which is preliminary data.</text>
</comment>
<proteinExistence type="predicted"/>
<evidence type="ECO:0000313" key="8">
    <source>
        <dbReference type="EMBL" id="TCJ89076.1"/>
    </source>
</evidence>
<dbReference type="OrthoDB" id="9769355at2"/>
<keyword evidence="4" id="KW-0408">Iron</keyword>
<dbReference type="RefSeq" id="WP_131904733.1">
    <property type="nucleotide sequence ID" value="NZ_BAAAFU010000008.1"/>
</dbReference>
<gene>
    <name evidence="8" type="ORF">EV695_0937</name>
</gene>
<reference evidence="8 9" key="1">
    <citation type="submission" date="2019-03" db="EMBL/GenBank/DDBJ databases">
        <title>Genomic Encyclopedia of Type Strains, Phase IV (KMG-IV): sequencing the most valuable type-strain genomes for metagenomic binning, comparative biology and taxonomic classification.</title>
        <authorList>
            <person name="Goeker M."/>
        </authorList>
    </citation>
    <scope>NUCLEOTIDE SEQUENCE [LARGE SCALE GENOMIC DNA]</scope>
    <source>
        <strain evidence="8 9">DSM 24830</strain>
    </source>
</reference>
<dbReference type="InterPro" id="IPR012748">
    <property type="entry name" value="Rieske-like_NirD"/>
</dbReference>
<evidence type="ECO:0000256" key="4">
    <source>
        <dbReference type="ARBA" id="ARBA00023004"/>
    </source>
</evidence>
<dbReference type="InterPro" id="IPR036922">
    <property type="entry name" value="Rieske_2Fe-2S_sf"/>
</dbReference>
<evidence type="ECO:0000256" key="3">
    <source>
        <dbReference type="ARBA" id="ARBA00023002"/>
    </source>
</evidence>
<feature type="domain" description="Rieske" evidence="7">
    <location>
        <begin position="5"/>
        <end position="100"/>
    </location>
</feature>
<evidence type="ECO:0000256" key="6">
    <source>
        <dbReference type="ARBA" id="ARBA00023063"/>
    </source>
</evidence>
<evidence type="ECO:0000256" key="1">
    <source>
        <dbReference type="ARBA" id="ARBA00022714"/>
    </source>
</evidence>
<dbReference type="PANTHER" id="PTHR21496:SF23">
    <property type="entry name" value="3-PHENYLPROPIONATE_CINNAMIC ACID DIOXYGENASE FERREDOXIN SUBUNIT"/>
    <property type="match status" value="1"/>
</dbReference>
<dbReference type="Pfam" id="PF13806">
    <property type="entry name" value="Rieske_2"/>
    <property type="match status" value="1"/>
</dbReference>
<keyword evidence="6" id="KW-0534">Nitrate assimilation</keyword>
<dbReference type="CDD" id="cd03530">
    <property type="entry name" value="Rieske_NirD_small_Bacillus"/>
    <property type="match status" value="1"/>
</dbReference>
<dbReference type="SUPFAM" id="SSF50022">
    <property type="entry name" value="ISP domain"/>
    <property type="match status" value="1"/>
</dbReference>
<evidence type="ECO:0000259" key="7">
    <source>
        <dbReference type="PROSITE" id="PS51296"/>
    </source>
</evidence>
<protein>
    <submittedName>
        <fullName evidence="8">Assimilatory nitrite reductase (NAD(P)H) small subunit</fullName>
    </submittedName>
</protein>
<dbReference type="GO" id="GO:0042128">
    <property type="term" value="P:nitrate assimilation"/>
    <property type="evidence" value="ECO:0007669"/>
    <property type="project" value="UniProtKB-KW"/>
</dbReference>
<evidence type="ECO:0000256" key="2">
    <source>
        <dbReference type="ARBA" id="ARBA00022723"/>
    </source>
</evidence>
<keyword evidence="3" id="KW-0560">Oxidoreductase</keyword>
<evidence type="ECO:0000256" key="5">
    <source>
        <dbReference type="ARBA" id="ARBA00023014"/>
    </source>
</evidence>
<evidence type="ECO:0000313" key="9">
    <source>
        <dbReference type="Proteomes" id="UP000294887"/>
    </source>
</evidence>
<dbReference type="PANTHER" id="PTHR21496">
    <property type="entry name" value="FERREDOXIN-RELATED"/>
    <property type="match status" value="1"/>
</dbReference>
<dbReference type="Proteomes" id="UP000294887">
    <property type="component" value="Unassembled WGS sequence"/>
</dbReference>
<dbReference type="GO" id="GO:0008942">
    <property type="term" value="F:nitrite reductase [NAD(P)H] activity"/>
    <property type="evidence" value="ECO:0007669"/>
    <property type="project" value="InterPro"/>
</dbReference>
<keyword evidence="5" id="KW-0411">Iron-sulfur</keyword>
<dbReference type="NCBIfam" id="TIGR02378">
    <property type="entry name" value="nirD_assim_sml"/>
    <property type="match status" value="1"/>
</dbReference>